<dbReference type="OMA" id="VNQQYPA"/>
<feature type="region of interest" description="Disordered" evidence="5">
    <location>
        <begin position="830"/>
        <end position="859"/>
    </location>
</feature>
<dbReference type="InterPro" id="IPR000504">
    <property type="entry name" value="RRM_dom"/>
</dbReference>
<evidence type="ECO:0000256" key="3">
    <source>
        <dbReference type="ARBA" id="ARBA00023242"/>
    </source>
</evidence>
<comment type="subcellular location">
    <subcellularLocation>
        <location evidence="1">Nucleus</location>
    </subcellularLocation>
</comment>
<feature type="region of interest" description="Disordered" evidence="5">
    <location>
        <begin position="1"/>
        <end position="31"/>
    </location>
</feature>
<evidence type="ECO:0000256" key="5">
    <source>
        <dbReference type="SAM" id="MobiDB-lite"/>
    </source>
</evidence>
<dbReference type="GO" id="GO:0005634">
    <property type="term" value="C:nucleus"/>
    <property type="evidence" value="ECO:0007669"/>
    <property type="project" value="UniProtKB-SubCell"/>
</dbReference>
<keyword evidence="3" id="KW-0539">Nucleus</keyword>
<dbReference type="FunFam" id="3.30.70.330:FF:000522">
    <property type="entry name" value="RNA recognition motif (RRM)-containing protein"/>
    <property type="match status" value="1"/>
</dbReference>
<dbReference type="InterPro" id="IPR012921">
    <property type="entry name" value="SPOC_C"/>
</dbReference>
<evidence type="ECO:0000313" key="7">
    <source>
        <dbReference type="EMBL" id="PRQ52411.1"/>
    </source>
</evidence>
<sequence>MAGRGGGRDRLSGGTRRFDGKGGSKAPPSRHLWIGNLSHSITEDDLTRHFLQFGDLESVAFQPGRSYAFINFNREDDAIAAMEALQGFPVAGNPLRVEFTKADKSSVPSREEDYSQQRSAVRGSPLLQREFRARQDTPEQFYQEKSSMGDKNTEPSEVLWIGFPALLKVDEFILRKSFAPFGEIEKITAFPGRSYAFVRFRSVMSASRAKAALQGKLFGNPRVHICFARSDTSSSNSGRNSITDTPSPHLKLNGRSGSSENFRQDRNFGSLTEDFSIRSPQYFSTLDSGGYEPYSIKRKGNLWTGENNTFEQRRPGEVSDLELSQDMYGYRGSPTREKYARLHDYPQRFPETNPPYEEPWDLPDDVNFFHGAKKLKTESYIPEKELPEYPMSVYEQEKHGFPRLFTDFHQADNSNRNFEADPFGYKQIPERPMNLSRPPVERGDPWKESYGNLQAGSQLLSSVDRKRFTPEPKKSLELWKWEGTIAKGGTPVCRARCFPVGKVLDINLPEFLDCTARTGLDMLSKHYDQATSAWVVFFSPGSDADIGYYNEFMHYLGEKQRAAVAKLDDRTTLFLVPPSEFSEKVLKVPGKVSISGVVLRLDQPSSNFGSYHQQHERNDTRLLSFAGDPPYSKLPTPSVSIPPFTSLPDSSKSGVSNLSSLGNFSSIRPASFSGSAHGVGNGYEPYNENRHEYPLHKESPMLGPNWSSHHPQNSVSVARNRPNQVSNNTVDPVLQEHPSVIQRPLQEAIPTGGMPRVQNSNFQDTQPSVSLPTPLAALQPEQLAQLASLLGQQSQSGSIPNPSTREDFRLRNAVHETENLPRTYQKFAQQNNQVTSEPTTSQFGQAQELQQPQQQISHVPQMVQRDVQAGGRGNQHLQNINTNEGGETDRMQATLQLAAALLQKIQQGKGS</sequence>
<comment type="caution">
    <text evidence="7">The sequence shown here is derived from an EMBL/GenBank/DDBJ whole genome shotgun (WGS) entry which is preliminary data.</text>
</comment>
<feature type="domain" description="RRM" evidence="6">
    <location>
        <begin position="156"/>
        <end position="230"/>
    </location>
</feature>
<dbReference type="EMBL" id="PDCK01000040">
    <property type="protein sequence ID" value="PRQ52411.1"/>
    <property type="molecule type" value="Genomic_DNA"/>
</dbReference>
<evidence type="ECO:0000256" key="1">
    <source>
        <dbReference type="ARBA" id="ARBA00004123"/>
    </source>
</evidence>
<dbReference type="Proteomes" id="UP000238479">
    <property type="component" value="Chromosome 2"/>
</dbReference>
<dbReference type="STRING" id="74649.A0A2P6S160"/>
<dbReference type="Gramene" id="PRQ52411">
    <property type="protein sequence ID" value="PRQ52411"/>
    <property type="gene ID" value="RchiOBHm_Chr2g0155211"/>
</dbReference>
<dbReference type="SMART" id="SM00360">
    <property type="entry name" value="RRM"/>
    <property type="match status" value="2"/>
</dbReference>
<dbReference type="AlphaFoldDB" id="A0A2P6S160"/>
<protein>
    <submittedName>
        <fullName evidence="7">Putative nucleotide-binding alpha-beta plait domain-containing protein</fullName>
    </submittedName>
</protein>
<feature type="compositionally biased region" description="Low complexity" evidence="5">
    <location>
        <begin position="230"/>
        <end position="244"/>
    </location>
</feature>
<feature type="compositionally biased region" description="Low complexity" evidence="5">
    <location>
        <begin position="842"/>
        <end position="855"/>
    </location>
</feature>
<proteinExistence type="predicted"/>
<dbReference type="Gene3D" id="3.30.70.330">
    <property type="match status" value="2"/>
</dbReference>
<dbReference type="OrthoDB" id="439808at2759"/>
<feature type="region of interest" description="Disordered" evidence="5">
    <location>
        <begin position="230"/>
        <end position="264"/>
    </location>
</feature>
<evidence type="ECO:0000256" key="2">
    <source>
        <dbReference type="ARBA" id="ARBA00022884"/>
    </source>
</evidence>
<accession>A0A2P6S160</accession>
<feature type="domain" description="RRM" evidence="6">
    <location>
        <begin position="30"/>
        <end position="102"/>
    </location>
</feature>
<dbReference type="InterPro" id="IPR012677">
    <property type="entry name" value="Nucleotide-bd_a/b_plait_sf"/>
</dbReference>
<dbReference type="Pfam" id="PF00076">
    <property type="entry name" value="RRM_1"/>
    <property type="match status" value="2"/>
</dbReference>
<dbReference type="Pfam" id="PF07744">
    <property type="entry name" value="SPOC"/>
    <property type="match status" value="1"/>
</dbReference>
<reference evidence="7 8" key="1">
    <citation type="journal article" date="2018" name="Nat. Genet.">
        <title>The Rosa genome provides new insights in the design of modern roses.</title>
        <authorList>
            <person name="Bendahmane M."/>
        </authorList>
    </citation>
    <scope>NUCLEOTIDE SEQUENCE [LARGE SCALE GENOMIC DNA]</scope>
    <source>
        <strain evidence="8">cv. Old Blush</strain>
    </source>
</reference>
<dbReference type="PROSITE" id="PS50102">
    <property type="entry name" value="RRM"/>
    <property type="match status" value="2"/>
</dbReference>
<dbReference type="GO" id="GO:0003723">
    <property type="term" value="F:RNA binding"/>
    <property type="evidence" value="ECO:0007669"/>
    <property type="project" value="UniProtKB-UniRule"/>
</dbReference>
<gene>
    <name evidence="7" type="ORF">RchiOBHm_Chr2g0155211</name>
</gene>
<organism evidence="7 8">
    <name type="scientific">Rosa chinensis</name>
    <name type="common">China rose</name>
    <dbReference type="NCBI Taxonomy" id="74649"/>
    <lineage>
        <taxon>Eukaryota</taxon>
        <taxon>Viridiplantae</taxon>
        <taxon>Streptophyta</taxon>
        <taxon>Embryophyta</taxon>
        <taxon>Tracheophyta</taxon>
        <taxon>Spermatophyta</taxon>
        <taxon>Magnoliopsida</taxon>
        <taxon>eudicotyledons</taxon>
        <taxon>Gunneridae</taxon>
        <taxon>Pentapetalae</taxon>
        <taxon>rosids</taxon>
        <taxon>fabids</taxon>
        <taxon>Rosales</taxon>
        <taxon>Rosaceae</taxon>
        <taxon>Rosoideae</taxon>
        <taxon>Rosoideae incertae sedis</taxon>
        <taxon>Rosa</taxon>
    </lineage>
</organism>
<evidence type="ECO:0000313" key="8">
    <source>
        <dbReference type="Proteomes" id="UP000238479"/>
    </source>
</evidence>
<dbReference type="SUPFAM" id="SSF54928">
    <property type="entry name" value="RNA-binding domain, RBD"/>
    <property type="match status" value="2"/>
</dbReference>
<evidence type="ECO:0000256" key="4">
    <source>
        <dbReference type="PROSITE-ProRule" id="PRU00176"/>
    </source>
</evidence>
<dbReference type="InterPro" id="IPR035979">
    <property type="entry name" value="RBD_domain_sf"/>
</dbReference>
<feature type="compositionally biased region" description="Polar residues" evidence="5">
    <location>
        <begin position="830"/>
        <end position="841"/>
    </location>
</feature>
<keyword evidence="8" id="KW-1185">Reference proteome</keyword>
<name>A0A2P6S160_ROSCH</name>
<dbReference type="CDD" id="cd00590">
    <property type="entry name" value="RRM_SF"/>
    <property type="match status" value="1"/>
</dbReference>
<feature type="compositionally biased region" description="Basic and acidic residues" evidence="5">
    <location>
        <begin position="1"/>
        <end position="22"/>
    </location>
</feature>
<evidence type="ECO:0000259" key="6">
    <source>
        <dbReference type="PROSITE" id="PS50102"/>
    </source>
</evidence>
<dbReference type="CDD" id="cd21546">
    <property type="entry name" value="SPOC_FPA-like"/>
    <property type="match status" value="1"/>
</dbReference>
<dbReference type="PANTHER" id="PTHR23189">
    <property type="entry name" value="RNA RECOGNITION MOTIF-CONTAINING"/>
    <property type="match status" value="1"/>
</dbReference>
<keyword evidence="2 4" id="KW-0694">RNA-binding</keyword>